<dbReference type="Gene3D" id="1.20.1640.10">
    <property type="entry name" value="Multidrug efflux transporter AcrB transmembrane domain"/>
    <property type="match status" value="2"/>
</dbReference>
<dbReference type="GO" id="GO:0005886">
    <property type="term" value="C:plasma membrane"/>
    <property type="evidence" value="ECO:0007669"/>
    <property type="project" value="UniProtKB-SubCell"/>
</dbReference>
<feature type="transmembrane region" description="Helical" evidence="8">
    <location>
        <begin position="358"/>
        <end position="380"/>
    </location>
</feature>
<evidence type="ECO:0000256" key="7">
    <source>
        <dbReference type="ARBA" id="ARBA00023136"/>
    </source>
</evidence>
<feature type="transmembrane region" description="Helical" evidence="8">
    <location>
        <begin position="896"/>
        <end position="915"/>
    </location>
</feature>
<keyword evidence="3" id="KW-1003">Cell membrane</keyword>
<dbReference type="Gene3D" id="3.30.70.1440">
    <property type="entry name" value="Multidrug efflux transporter AcrB pore domain"/>
    <property type="match status" value="1"/>
</dbReference>
<evidence type="ECO:0000256" key="1">
    <source>
        <dbReference type="ARBA" id="ARBA00004429"/>
    </source>
</evidence>
<feature type="transmembrane region" description="Helical" evidence="8">
    <location>
        <begin position="332"/>
        <end position="351"/>
    </location>
</feature>
<proteinExistence type="predicted"/>
<dbReference type="Gene3D" id="3.30.70.1430">
    <property type="entry name" value="Multidrug efflux transporter AcrB pore domain"/>
    <property type="match status" value="2"/>
</dbReference>
<dbReference type="Gene3D" id="3.30.70.1320">
    <property type="entry name" value="Multidrug efflux transporter AcrB pore domain like"/>
    <property type="match status" value="1"/>
</dbReference>
<gene>
    <name evidence="9" type="ORF">AOT14_01040</name>
</gene>
<dbReference type="PRINTS" id="PR00702">
    <property type="entry name" value="ACRIFLAVINRP"/>
</dbReference>
<dbReference type="Pfam" id="PF00873">
    <property type="entry name" value="ACR_tran"/>
    <property type="match status" value="1"/>
</dbReference>
<evidence type="ECO:0000256" key="2">
    <source>
        <dbReference type="ARBA" id="ARBA00022448"/>
    </source>
</evidence>
<evidence type="ECO:0000256" key="3">
    <source>
        <dbReference type="ARBA" id="ARBA00022475"/>
    </source>
</evidence>
<keyword evidence="4" id="KW-0997">Cell inner membrane</keyword>
<dbReference type="EMBL" id="CP012900">
    <property type="protein sequence ID" value="ALJ26566.1"/>
    <property type="molecule type" value="Genomic_DNA"/>
</dbReference>
<keyword evidence="6 8" id="KW-1133">Transmembrane helix</keyword>
<feature type="transmembrane region" description="Helical" evidence="8">
    <location>
        <begin position="12"/>
        <end position="29"/>
    </location>
</feature>
<dbReference type="Proteomes" id="UP000061010">
    <property type="component" value="Chromosome"/>
</dbReference>
<dbReference type="PANTHER" id="PTHR32063:SF78">
    <property type="entry name" value="ACRB_ACRD_ACRF FAMILY PROTEIN"/>
    <property type="match status" value="1"/>
</dbReference>
<keyword evidence="2" id="KW-0813">Transport</keyword>
<dbReference type="SUPFAM" id="SSF82714">
    <property type="entry name" value="Multidrug efflux transporter AcrB TolC docking domain, DN and DC subdomains"/>
    <property type="match status" value="2"/>
</dbReference>
<dbReference type="FunFam" id="3.30.70.1430:FF:000001">
    <property type="entry name" value="Efflux pump membrane transporter"/>
    <property type="match status" value="1"/>
</dbReference>
<dbReference type="SUPFAM" id="SSF82693">
    <property type="entry name" value="Multidrug efflux transporter AcrB pore domain, PN1, PN2, PC1 and PC2 subdomains"/>
    <property type="match status" value="3"/>
</dbReference>
<keyword evidence="10" id="KW-1185">Reference proteome</keyword>
<dbReference type="PATRIC" id="fig|128780.6.peg.101"/>
<dbReference type="OrthoDB" id="9759330at2"/>
<dbReference type="AlphaFoldDB" id="A0A0S1AUV5"/>
<dbReference type="SUPFAM" id="SSF82866">
    <property type="entry name" value="Multidrug efflux transporter AcrB transmembrane domain"/>
    <property type="match status" value="2"/>
</dbReference>
<evidence type="ECO:0000256" key="5">
    <source>
        <dbReference type="ARBA" id="ARBA00022692"/>
    </source>
</evidence>
<dbReference type="PANTHER" id="PTHR32063">
    <property type="match status" value="1"/>
</dbReference>
<feature type="transmembrane region" description="Helical" evidence="8">
    <location>
        <begin position="997"/>
        <end position="1019"/>
    </location>
</feature>
<dbReference type="InterPro" id="IPR001036">
    <property type="entry name" value="Acrflvin-R"/>
</dbReference>
<comment type="subcellular location">
    <subcellularLocation>
        <location evidence="1">Cell inner membrane</location>
        <topology evidence="1">Multi-pass membrane protein</topology>
    </subcellularLocation>
</comment>
<protein>
    <submittedName>
        <fullName evidence="9">Multidrug efflux system transmembrane protein</fullName>
    </submittedName>
</protein>
<feature type="transmembrane region" description="Helical" evidence="8">
    <location>
        <begin position="532"/>
        <end position="551"/>
    </location>
</feature>
<dbReference type="GO" id="GO:0042910">
    <property type="term" value="F:xenobiotic transmembrane transporter activity"/>
    <property type="evidence" value="ECO:0007669"/>
    <property type="project" value="TreeGrafter"/>
</dbReference>
<dbReference type="FunFam" id="1.20.1640.10:FF:000001">
    <property type="entry name" value="Efflux pump membrane transporter"/>
    <property type="match status" value="1"/>
</dbReference>
<sequence>MGFSTLFIRRPIATSLLMVGLMLLGILGYQRLPVSALPEIEAPSLVVTTQYPGASAQTMASLVTTPLERQLGQISGLDLMTSDSSAGLSSIVLQFSMERDIDTAAQDVQAAIRQATLPGSLPYQPVYNRVNPADAPILTLKLASDTRPLREVNDLADSVLAQRLSQVDGVGLVSIAGNVRPAVRIQANPAQLANMGMTLEDLRSALTQANVNAPKGSLNGKTQSYTLSTNDQLSDAADYNDIIVRYRNGAPVRLRDVASVVDGVENDQIAAWADGKPAVLLEVRRQPGANIVKTVQNIRQILPGLQGMLPADVKLDVFSDRTVTIRASVHDVQFTLVLTICLVVAVIFVFLRRLWATVIPSVAVPLSLLGTFGVMAFAGMSLDNLSLMALTVATGFVVDDAIVMIENIVRYIEQGKDGQDAAETGAKEIGFTVLSLTVSLIAVFLPLILMPGVTGRLFHEFAWVLSIAVAISMLISLTLTPMMCAYLLKPDALPEGDDAHERAAAQGKVTAWSRLVHLYESSLDWVLRHQRMTLGIALGSVVLTVLLYIAIPKGLLPDQDTGMITGVVIADQNVAFEQMQQRTRAVAEALRQDAAVTGVAAYIGAGSMNPTLNQGQLNIVLKDRGERGSLDTILPRLQAAAAHIPGVALYLKPVQDATLDTRVAATAYQFSLSDMDSRELAEQAARVTDALRRLPELADVDNNLADHGRALHVEVDRDKASRYGVPMQTIDDTLYDAYGQRQISTIFTQLNQYRVVLEVAPEFRTADALMNQLAIGSNGSGALTGSNATTLGQVSSSNSSTATGIGNSNTGIALGAGGSIPLSAIATATPGTAPLIVSHQQQLPSATISFNLAPGYSLSEGVAAINKAVAALQLPSQTQAQFIGTAAEFSSSQTDVVLLLLAAIAVIYIVLGVLYESWIHPLTIISTLPPAGVGALLALYLCGMSLSVDGIVGIVLLIGIVKKNAIMMIDFALDAQRAGMNAFDAIRRACLLRFRPIMMTTAAAMLGALPLALGTGIGSELRRPLGVAIVGGLLLSQLVTLYTTPVIYLYFERFSEWAARRRERRAAARLQAAGKRTA</sequence>
<evidence type="ECO:0000256" key="8">
    <source>
        <dbReference type="SAM" id="Phobius"/>
    </source>
</evidence>
<feature type="transmembrane region" description="Helical" evidence="8">
    <location>
        <begin position="429"/>
        <end position="449"/>
    </location>
</feature>
<evidence type="ECO:0000256" key="4">
    <source>
        <dbReference type="ARBA" id="ARBA00022519"/>
    </source>
</evidence>
<evidence type="ECO:0000313" key="10">
    <source>
        <dbReference type="Proteomes" id="UP000061010"/>
    </source>
</evidence>
<accession>A0A0S1AUV5</accession>
<feature type="transmembrane region" description="Helical" evidence="8">
    <location>
        <begin position="461"/>
        <end position="488"/>
    </location>
</feature>
<keyword evidence="5 8" id="KW-0812">Transmembrane</keyword>
<dbReference type="Gene3D" id="3.30.2090.10">
    <property type="entry name" value="Multidrug efflux transporter AcrB TolC docking domain, DN and DC subdomains"/>
    <property type="match status" value="2"/>
</dbReference>
<organism evidence="9 10">
    <name type="scientific">Stenotrophomonas acidaminiphila</name>
    <dbReference type="NCBI Taxonomy" id="128780"/>
    <lineage>
        <taxon>Bacteria</taxon>
        <taxon>Pseudomonadati</taxon>
        <taxon>Pseudomonadota</taxon>
        <taxon>Gammaproteobacteria</taxon>
        <taxon>Lysobacterales</taxon>
        <taxon>Lysobacteraceae</taxon>
        <taxon>Stenotrophomonas</taxon>
    </lineage>
</organism>
<keyword evidence="7 8" id="KW-0472">Membrane</keyword>
<reference evidence="9 10" key="1">
    <citation type="journal article" date="2015" name="Genome Announc.">
        <title>Complete Genome Sequencing of Stenotrophomonas acidaminiphila ZAC14D2_NAIMI4_2, a Multidrug-Resistant Strain Isolated from Sediments of a Polluted River in Mexico, Uncovers New Antibiotic Resistance Genes and a Novel Class-II Lasso Peptide Biosynthesis Gene Cluster.</title>
        <authorList>
            <person name="Vinuesa P."/>
            <person name="Ochoa-Sanchez L.E."/>
        </authorList>
    </citation>
    <scope>NUCLEOTIDE SEQUENCE [LARGE SCALE GENOMIC DNA]</scope>
    <source>
        <strain evidence="9 10">ZAC14D2_NAIMI4_2</strain>
    </source>
</reference>
<name>A0A0S1AUV5_9GAMM</name>
<evidence type="ECO:0000256" key="6">
    <source>
        <dbReference type="ARBA" id="ARBA00022989"/>
    </source>
</evidence>
<feature type="transmembrane region" description="Helical" evidence="8">
    <location>
        <begin position="1025"/>
        <end position="1051"/>
    </location>
</feature>
<feature type="transmembrane region" description="Helical" evidence="8">
    <location>
        <begin position="935"/>
        <end position="961"/>
    </location>
</feature>
<dbReference type="KEGG" id="sacz:AOT14_01040"/>
<evidence type="ECO:0000313" key="9">
    <source>
        <dbReference type="EMBL" id="ALJ26566.1"/>
    </source>
</evidence>
<dbReference type="InterPro" id="IPR027463">
    <property type="entry name" value="AcrB_DN_DC_subdom"/>
</dbReference>